<dbReference type="RefSeq" id="WP_309206474.1">
    <property type="nucleotide sequence ID" value="NZ_CP133586.1"/>
</dbReference>
<protein>
    <recommendedName>
        <fullName evidence="3">Immunity protein 42 of polymorphic toxin system</fullName>
    </recommendedName>
</protein>
<sequence>MSYKLKKIDRQWRMESVSDPCFKYDEDGLEVSFMIFISYSERESDLNAYMQVNNLNNEQDIPDDVCNNAGHAIIYFKFNGFYSLSCTSTNDFLKLIDEAGEIIPGVYEEIDDDKISGYAFIGHDISLSLRTKKNPIEYIKKLS</sequence>
<accession>A0ABY9PTH9</accession>
<reference evidence="1 2" key="1">
    <citation type="submission" date="2023-08" db="EMBL/GenBank/DDBJ databases">
        <title>Complete Genome and Methylome dissection of Serratia fonticola NEB369.</title>
        <authorList>
            <person name="Fomenkov A."/>
            <person name="Roberts R.D."/>
        </authorList>
    </citation>
    <scope>NUCLEOTIDE SEQUENCE [LARGE SCALE GENOMIC DNA]</scope>
    <source>
        <strain evidence="1 2">NEB369</strain>
    </source>
</reference>
<name>A0ABY9PTH9_SERFO</name>
<organism evidence="1 2">
    <name type="scientific">Serratia fonticola</name>
    <dbReference type="NCBI Taxonomy" id="47917"/>
    <lineage>
        <taxon>Bacteria</taxon>
        <taxon>Pseudomonadati</taxon>
        <taxon>Pseudomonadota</taxon>
        <taxon>Gammaproteobacteria</taxon>
        <taxon>Enterobacterales</taxon>
        <taxon>Yersiniaceae</taxon>
        <taxon>Serratia</taxon>
    </lineage>
</organism>
<evidence type="ECO:0000313" key="1">
    <source>
        <dbReference type="EMBL" id="WMT16747.1"/>
    </source>
</evidence>
<dbReference type="Proteomes" id="UP001235341">
    <property type="component" value="Chromosome"/>
</dbReference>
<keyword evidence="2" id="KW-1185">Reference proteome</keyword>
<proteinExistence type="predicted"/>
<evidence type="ECO:0008006" key="3">
    <source>
        <dbReference type="Google" id="ProtNLM"/>
    </source>
</evidence>
<evidence type="ECO:0000313" key="2">
    <source>
        <dbReference type="Proteomes" id="UP001235341"/>
    </source>
</evidence>
<gene>
    <name evidence="1" type="ORF">RFB13_10690</name>
</gene>
<dbReference type="EMBL" id="CP133586">
    <property type="protein sequence ID" value="WMT16747.1"/>
    <property type="molecule type" value="Genomic_DNA"/>
</dbReference>